<reference evidence="3 4" key="1">
    <citation type="submission" date="2022-11" db="EMBL/GenBank/DDBJ databases">
        <title>Minimal conservation of predation-associated metabolite biosynthetic gene clusters underscores biosynthetic potential of Myxococcota including descriptions for ten novel species: Archangium lansinium sp. nov., Myxococcus landrumus sp. nov., Nannocystis bai.</title>
        <authorList>
            <person name="Ahearne A."/>
            <person name="Stevens C."/>
            <person name="Phillips K."/>
        </authorList>
    </citation>
    <scope>NUCLEOTIDE SEQUENCE [LARGE SCALE GENOMIC DNA]</scope>
    <source>
        <strain evidence="3 4">MIWBW</strain>
    </source>
</reference>
<dbReference type="EMBL" id="JAPNKA010000001">
    <property type="protein sequence ID" value="MCY1078713.1"/>
    <property type="molecule type" value="Genomic_DNA"/>
</dbReference>
<comment type="caution">
    <text evidence="3">The sequence shown here is derived from an EMBL/GenBank/DDBJ whole genome shotgun (WGS) entry which is preliminary data.</text>
</comment>
<feature type="region of interest" description="Disordered" evidence="1">
    <location>
        <begin position="75"/>
        <end position="99"/>
    </location>
</feature>
<name>A0ABT4AAM7_9BACT</name>
<evidence type="ECO:0000313" key="3">
    <source>
        <dbReference type="EMBL" id="MCY1078713.1"/>
    </source>
</evidence>
<feature type="region of interest" description="Disordered" evidence="1">
    <location>
        <begin position="43"/>
        <end position="62"/>
    </location>
</feature>
<evidence type="ECO:0000256" key="1">
    <source>
        <dbReference type="SAM" id="MobiDB-lite"/>
    </source>
</evidence>
<dbReference type="RefSeq" id="WP_267537478.1">
    <property type="nucleotide sequence ID" value="NZ_JAPNKA010000001.1"/>
</dbReference>
<dbReference type="Proteomes" id="UP001207654">
    <property type="component" value="Unassembled WGS sequence"/>
</dbReference>
<feature type="domain" description="eCIS core" evidence="2">
    <location>
        <begin position="110"/>
        <end position="185"/>
    </location>
</feature>
<evidence type="ECO:0000259" key="2">
    <source>
        <dbReference type="Pfam" id="PF13699"/>
    </source>
</evidence>
<gene>
    <name evidence="3" type="ORF">OV287_30025</name>
</gene>
<feature type="compositionally biased region" description="Low complexity" evidence="1">
    <location>
        <begin position="49"/>
        <end position="62"/>
    </location>
</feature>
<dbReference type="Pfam" id="PF13699">
    <property type="entry name" value="eCIS_core"/>
    <property type="match status" value="1"/>
</dbReference>
<feature type="compositionally biased region" description="Low complexity" evidence="1">
    <location>
        <begin position="86"/>
        <end position="99"/>
    </location>
</feature>
<proteinExistence type="predicted"/>
<protein>
    <submittedName>
        <fullName evidence="3">DUF4157 domain-containing protein</fullName>
    </submittedName>
</protein>
<feature type="region of interest" description="Disordered" evidence="1">
    <location>
        <begin position="198"/>
        <end position="235"/>
    </location>
</feature>
<organism evidence="3 4">
    <name type="scientific">Archangium lansingense</name>
    <dbReference type="NCBI Taxonomy" id="2995310"/>
    <lineage>
        <taxon>Bacteria</taxon>
        <taxon>Pseudomonadati</taxon>
        <taxon>Myxococcota</taxon>
        <taxon>Myxococcia</taxon>
        <taxon>Myxococcales</taxon>
        <taxon>Cystobacterineae</taxon>
        <taxon>Archangiaceae</taxon>
        <taxon>Archangium</taxon>
    </lineage>
</organism>
<sequence length="377" mass="39115">MARSCSTPPLGVSGKPVRAKLSVGRVEDPAERAADALATQVLRMPDPSAGPTGQGHHPGTTAPAVRRMCQECTEQEDEQTVRPKQATASVATTAAPASVEATVRSPGAALDASARAHFQPRFGHDFSKVRVHADETADASAREIGALAYTVGSHIVFARGRYSPRTSEGQRLLAHELAHVVQEGHAPQRVRRQIGHLPVSAAGASATGATATSETGDRSSADQAATGGAGGGEAPIGTCRVDVRATFISSRWMPFRHLFIVHEDAAGNVTAYRGGPGGPGGTPPYGTITGRHGPYRPGFIDWDPGAPSVRVASGSAACGKDSCFRTELARISGAGIPYAPTGPNSNTVVRTLLHNCGLPEQIPVSSLRVPGWGHAYI</sequence>
<evidence type="ECO:0000313" key="4">
    <source>
        <dbReference type="Proteomes" id="UP001207654"/>
    </source>
</evidence>
<accession>A0ABT4AAM7</accession>
<dbReference type="InterPro" id="IPR025295">
    <property type="entry name" value="eCIS_core_dom"/>
</dbReference>
<keyword evidence="4" id="KW-1185">Reference proteome</keyword>
<feature type="compositionally biased region" description="Low complexity" evidence="1">
    <location>
        <begin position="200"/>
        <end position="214"/>
    </location>
</feature>